<reference evidence="3 4" key="1">
    <citation type="journal article" date="2013" name="Proc. Natl. Acad. Sci. U.S.A.">
        <title>The king cobra genome reveals dynamic gene evolution and adaptation in the snake venom system.</title>
        <authorList>
            <person name="Vonk F.J."/>
            <person name="Casewell N.R."/>
            <person name="Henkel C.V."/>
            <person name="Heimberg A.M."/>
            <person name="Jansen H.J."/>
            <person name="McCleary R.J."/>
            <person name="Kerkkamp H.M."/>
            <person name="Vos R.A."/>
            <person name="Guerreiro I."/>
            <person name="Calvete J.J."/>
            <person name="Wuster W."/>
            <person name="Woods A.E."/>
            <person name="Logan J.M."/>
            <person name="Harrison R.A."/>
            <person name="Castoe T.A."/>
            <person name="de Koning A.P."/>
            <person name="Pollock D.D."/>
            <person name="Yandell M."/>
            <person name="Calderon D."/>
            <person name="Renjifo C."/>
            <person name="Currier R.B."/>
            <person name="Salgado D."/>
            <person name="Pla D."/>
            <person name="Sanz L."/>
            <person name="Hyder A.S."/>
            <person name="Ribeiro J.M."/>
            <person name="Arntzen J.W."/>
            <person name="van den Thillart G.E."/>
            <person name="Boetzer M."/>
            <person name="Pirovano W."/>
            <person name="Dirks R.P."/>
            <person name="Spaink H.P."/>
            <person name="Duboule D."/>
            <person name="McGlinn E."/>
            <person name="Kini R.M."/>
            <person name="Richardson M.K."/>
        </authorList>
    </citation>
    <scope>NUCLEOTIDE SEQUENCE</scope>
    <source>
        <tissue evidence="3">Blood</tissue>
    </source>
</reference>
<keyword evidence="4" id="KW-1185">Reference proteome</keyword>
<dbReference type="GO" id="GO:0005737">
    <property type="term" value="C:cytoplasm"/>
    <property type="evidence" value="ECO:0007669"/>
    <property type="project" value="TreeGrafter"/>
</dbReference>
<protein>
    <submittedName>
        <fullName evidence="3">Spatacsin</fullName>
    </submittedName>
</protein>
<feature type="non-terminal residue" evidence="3">
    <location>
        <position position="215"/>
    </location>
</feature>
<dbReference type="Pfam" id="PF14649">
    <property type="entry name" value="Spatacsin_C"/>
    <property type="match status" value="1"/>
</dbReference>
<evidence type="ECO:0000256" key="1">
    <source>
        <dbReference type="SAM" id="MobiDB-lite"/>
    </source>
</evidence>
<name>V8NHY6_OPHHA</name>
<dbReference type="GO" id="GO:0008088">
    <property type="term" value="P:axo-dendritic transport"/>
    <property type="evidence" value="ECO:0007669"/>
    <property type="project" value="TreeGrafter"/>
</dbReference>
<dbReference type="GO" id="GO:0045202">
    <property type="term" value="C:synapse"/>
    <property type="evidence" value="ECO:0007669"/>
    <property type="project" value="TreeGrafter"/>
</dbReference>
<gene>
    <name evidence="3" type="primary">Spg11</name>
    <name evidence="3" type="ORF">L345_13000</name>
</gene>
<dbReference type="GO" id="GO:0007268">
    <property type="term" value="P:chemical synaptic transmission"/>
    <property type="evidence" value="ECO:0007669"/>
    <property type="project" value="TreeGrafter"/>
</dbReference>
<dbReference type="GO" id="GO:0007409">
    <property type="term" value="P:axonogenesis"/>
    <property type="evidence" value="ECO:0007669"/>
    <property type="project" value="TreeGrafter"/>
</dbReference>
<feature type="domain" description="Spatacsin C-terminal" evidence="2">
    <location>
        <begin position="159"/>
        <end position="213"/>
    </location>
</feature>
<accession>V8NHY6</accession>
<dbReference type="Proteomes" id="UP000018936">
    <property type="component" value="Unassembled WGS sequence"/>
</dbReference>
<sequence length="215" mass="23465">MDSTSLDSWSSVGSSSPDSGVVGSLQTLVAECVHGRNYCRQTLYLYELSKVRRWDLESGREGAAAPGHQAGSEIAVHDSEKLLRAILSSQQPDWYKRAQAFITNQGLEPEAVAELVAEEITRELLAPSEGRGKQSPALNPAEESQRFLQLAKLCQDHTLVGMKLLDKVSSVPHGELACTVELLVLAHNCFSLTVLQAARLLTDEHLAPKEEYGLV</sequence>
<dbReference type="InterPro" id="IPR028107">
    <property type="entry name" value="Spatacsin_C_dom"/>
</dbReference>
<feature type="non-terminal residue" evidence="3">
    <location>
        <position position="1"/>
    </location>
</feature>
<dbReference type="GO" id="GO:0030425">
    <property type="term" value="C:dendrite"/>
    <property type="evidence" value="ECO:0007669"/>
    <property type="project" value="TreeGrafter"/>
</dbReference>
<dbReference type="PANTHER" id="PTHR13650">
    <property type="entry name" value="SPATACSIN"/>
    <property type="match status" value="1"/>
</dbReference>
<dbReference type="InterPro" id="IPR028103">
    <property type="entry name" value="Spatacsin"/>
</dbReference>
<dbReference type="EMBL" id="AZIM01004057">
    <property type="protein sequence ID" value="ETE61253.1"/>
    <property type="molecule type" value="Genomic_DNA"/>
</dbReference>
<proteinExistence type="predicted"/>
<feature type="region of interest" description="Disordered" evidence="1">
    <location>
        <begin position="1"/>
        <end position="20"/>
    </location>
</feature>
<evidence type="ECO:0000313" key="4">
    <source>
        <dbReference type="Proteomes" id="UP000018936"/>
    </source>
</evidence>
<dbReference type="PANTHER" id="PTHR13650:SF0">
    <property type="entry name" value="SPATACSIN"/>
    <property type="match status" value="1"/>
</dbReference>
<dbReference type="OrthoDB" id="2018754at2759"/>
<evidence type="ECO:0000259" key="2">
    <source>
        <dbReference type="Pfam" id="PF14649"/>
    </source>
</evidence>
<dbReference type="AlphaFoldDB" id="V8NHY6"/>
<comment type="caution">
    <text evidence="3">The sequence shown here is derived from an EMBL/GenBank/DDBJ whole genome shotgun (WGS) entry which is preliminary data.</text>
</comment>
<evidence type="ECO:0000313" key="3">
    <source>
        <dbReference type="EMBL" id="ETE61253.1"/>
    </source>
</evidence>
<dbReference type="GO" id="GO:0030424">
    <property type="term" value="C:axon"/>
    <property type="evidence" value="ECO:0007669"/>
    <property type="project" value="TreeGrafter"/>
</dbReference>
<dbReference type="GO" id="GO:0048489">
    <property type="term" value="P:synaptic vesicle transport"/>
    <property type="evidence" value="ECO:0007669"/>
    <property type="project" value="TreeGrafter"/>
</dbReference>
<organism evidence="3 4">
    <name type="scientific">Ophiophagus hannah</name>
    <name type="common">King cobra</name>
    <name type="synonym">Naja hannah</name>
    <dbReference type="NCBI Taxonomy" id="8665"/>
    <lineage>
        <taxon>Eukaryota</taxon>
        <taxon>Metazoa</taxon>
        <taxon>Chordata</taxon>
        <taxon>Craniata</taxon>
        <taxon>Vertebrata</taxon>
        <taxon>Euteleostomi</taxon>
        <taxon>Lepidosauria</taxon>
        <taxon>Squamata</taxon>
        <taxon>Bifurcata</taxon>
        <taxon>Unidentata</taxon>
        <taxon>Episquamata</taxon>
        <taxon>Toxicofera</taxon>
        <taxon>Serpentes</taxon>
        <taxon>Colubroidea</taxon>
        <taxon>Elapidae</taxon>
        <taxon>Elapinae</taxon>
        <taxon>Ophiophagus</taxon>
    </lineage>
</organism>